<organism evidence="1 2">
    <name type="scientific">Schistosoma mattheei</name>
    <dbReference type="NCBI Taxonomy" id="31246"/>
    <lineage>
        <taxon>Eukaryota</taxon>
        <taxon>Metazoa</taxon>
        <taxon>Spiralia</taxon>
        <taxon>Lophotrochozoa</taxon>
        <taxon>Platyhelminthes</taxon>
        <taxon>Trematoda</taxon>
        <taxon>Digenea</taxon>
        <taxon>Strigeidida</taxon>
        <taxon>Schistosomatoidea</taxon>
        <taxon>Schistosomatidae</taxon>
        <taxon>Schistosoma</taxon>
    </lineage>
</organism>
<dbReference type="Proteomes" id="UP000269396">
    <property type="component" value="Unassembled WGS sequence"/>
</dbReference>
<proteinExistence type="predicted"/>
<evidence type="ECO:0000313" key="2">
    <source>
        <dbReference type="Proteomes" id="UP000269396"/>
    </source>
</evidence>
<sequence length="93" mass="10029">MMFCTEAPLSTYGSPLDPTAGCLSSSGMPVLPQVALGSFNGDQRQLSVCSASHQDVSAILDWVMVTVVSNLYYWLSELEILLMSYSGHNQSPP</sequence>
<keyword evidence="2" id="KW-1185">Reference proteome</keyword>
<accession>A0A3P8L145</accession>
<dbReference type="EMBL" id="UZAL01050141">
    <property type="protein sequence ID" value="VDP86626.1"/>
    <property type="molecule type" value="Genomic_DNA"/>
</dbReference>
<dbReference type="AlphaFoldDB" id="A0A3P8L145"/>
<reference evidence="1 2" key="1">
    <citation type="submission" date="2018-11" db="EMBL/GenBank/DDBJ databases">
        <authorList>
            <consortium name="Pathogen Informatics"/>
        </authorList>
    </citation>
    <scope>NUCLEOTIDE SEQUENCE [LARGE SCALE GENOMIC DNA]</scope>
    <source>
        <strain>Denwood</strain>
        <strain evidence="2">Zambia</strain>
    </source>
</reference>
<evidence type="ECO:0000313" key="1">
    <source>
        <dbReference type="EMBL" id="VDP86626.1"/>
    </source>
</evidence>
<gene>
    <name evidence="1" type="ORF">SMTD_LOCUS22166</name>
</gene>
<protein>
    <submittedName>
        <fullName evidence="1">Uncharacterized protein</fullName>
    </submittedName>
</protein>
<name>A0A3P8L145_9TREM</name>